<keyword evidence="2" id="KW-1185">Reference proteome</keyword>
<evidence type="ECO:0000313" key="1">
    <source>
        <dbReference type="EMBL" id="MBT1706427.1"/>
    </source>
</evidence>
<dbReference type="EMBL" id="JAHESD010000111">
    <property type="protein sequence ID" value="MBT1706427.1"/>
    <property type="molecule type" value="Genomic_DNA"/>
</dbReference>
<dbReference type="Proteomes" id="UP000772618">
    <property type="component" value="Unassembled WGS sequence"/>
</dbReference>
<proteinExistence type="predicted"/>
<gene>
    <name evidence="1" type="ORF">KK060_24325</name>
</gene>
<protein>
    <submittedName>
        <fullName evidence="1">Uncharacterized protein</fullName>
    </submittedName>
</protein>
<name>A0ABS5VYE6_9BACT</name>
<dbReference type="RefSeq" id="WP_254157750.1">
    <property type="nucleotide sequence ID" value="NZ_JAHESD010000111.1"/>
</dbReference>
<organism evidence="1 2">
    <name type="scientific">Chryseosolibacter indicus</name>
    <dbReference type="NCBI Taxonomy" id="2782351"/>
    <lineage>
        <taxon>Bacteria</taxon>
        <taxon>Pseudomonadati</taxon>
        <taxon>Bacteroidota</taxon>
        <taxon>Cytophagia</taxon>
        <taxon>Cytophagales</taxon>
        <taxon>Chryseotaleaceae</taxon>
        <taxon>Chryseosolibacter</taxon>
    </lineage>
</organism>
<accession>A0ABS5VYE6</accession>
<evidence type="ECO:0000313" key="2">
    <source>
        <dbReference type="Proteomes" id="UP000772618"/>
    </source>
</evidence>
<reference evidence="1 2" key="1">
    <citation type="submission" date="2021-05" db="EMBL/GenBank/DDBJ databases">
        <title>A Polyphasic approach of four new species of the genus Ohtaekwangia: Ohtaekwangia histidinii sp. nov., Ohtaekwangia cretensis sp. nov., Ohtaekwangia indiensis sp. nov., Ohtaekwangia reichenbachii sp. nov. from diverse environment.</title>
        <authorList>
            <person name="Octaviana S."/>
        </authorList>
    </citation>
    <scope>NUCLEOTIDE SEQUENCE [LARGE SCALE GENOMIC DNA]</scope>
    <source>
        <strain evidence="1 2">PWU20</strain>
    </source>
</reference>
<comment type="caution">
    <text evidence="1">The sequence shown here is derived from an EMBL/GenBank/DDBJ whole genome shotgun (WGS) entry which is preliminary data.</text>
</comment>
<sequence length="54" mass="6103">MTLYVGRTKKSPSAKAQDYLVSLAVEEYNIFHYSTKMVGIRNGDVAISFVLPHR</sequence>